<keyword evidence="2" id="KW-1185">Reference proteome</keyword>
<dbReference type="AlphaFoldDB" id="A0A398B0H2"/>
<dbReference type="EMBL" id="QWVT01000029">
    <property type="protein sequence ID" value="RID83305.1"/>
    <property type="molecule type" value="Genomic_DNA"/>
</dbReference>
<dbReference type="OrthoDB" id="2986513at2"/>
<evidence type="ECO:0000313" key="1">
    <source>
        <dbReference type="EMBL" id="RID83305.1"/>
    </source>
</evidence>
<reference evidence="1 2" key="1">
    <citation type="submission" date="2018-08" db="EMBL/GenBank/DDBJ databases">
        <title>Bacillus jemisoniae sp. nov., Bacillus chryseoplanitiae sp. nov., Bacillus resnikiae sp. nov., and Bacillus frankliniae sp. nov., isolated from Viking spacecraft and associated surfaces.</title>
        <authorList>
            <person name="Seuylemezian A."/>
            <person name="Vaishampayan P."/>
        </authorList>
    </citation>
    <scope>NUCLEOTIDE SEQUENCE [LARGE SCALE GENOMIC DNA]</scope>
    <source>
        <strain evidence="1 2">JJ-247</strain>
    </source>
</reference>
<comment type="caution">
    <text evidence="1">The sequence shown here is derived from an EMBL/GenBank/DDBJ whole genome shotgun (WGS) entry which is preliminary data.</text>
</comment>
<evidence type="ECO:0000313" key="2">
    <source>
        <dbReference type="Proteomes" id="UP000265816"/>
    </source>
</evidence>
<accession>A0A398B0H2</accession>
<organism evidence="1 2">
    <name type="scientific">Mesobacillus zeae</name>
    <dbReference type="NCBI Taxonomy" id="1917180"/>
    <lineage>
        <taxon>Bacteria</taxon>
        <taxon>Bacillati</taxon>
        <taxon>Bacillota</taxon>
        <taxon>Bacilli</taxon>
        <taxon>Bacillales</taxon>
        <taxon>Bacillaceae</taxon>
        <taxon>Mesobacillus</taxon>
    </lineage>
</organism>
<proteinExistence type="predicted"/>
<sequence length="262" mass="30868">MPGLPADGRILLHEGRNSITILTSSLLEKDFQHIRKGFYEFILIHKREDFFRLILAERFYYTEAEEQEQILEIIHSVLEGKREELQSFLSGPDESQLIKAAIDEIMEGNISFSFDSFARFRLKPFFDKLYTYAEIAIDEYKMEQEYQVFIQTLRGFLSGRAPVKDHLHVLVVDDETVFYDEHYHELKRSELFRMIDRKLLVNHPVYVDSVTIAPLLSIAPSSIYLYSDQPDQPLVRTIQNIFEERVIVRAEPDFRKQKIQAN</sequence>
<protein>
    <submittedName>
        <fullName evidence="1">Putative sporulation protein YtxC</fullName>
    </submittedName>
</protein>
<dbReference type="Proteomes" id="UP000265816">
    <property type="component" value="Unassembled WGS sequence"/>
</dbReference>
<gene>
    <name evidence="1" type="ORF">D1970_16840</name>
</gene>
<dbReference type="Pfam" id="PF08812">
    <property type="entry name" value="YtxC"/>
    <property type="match status" value="1"/>
</dbReference>
<dbReference type="InterPro" id="IPR014199">
    <property type="entry name" value="Spore_YtxC"/>
</dbReference>
<name>A0A398B0H2_9BACI</name>